<feature type="coiled-coil region" evidence="1">
    <location>
        <begin position="32"/>
        <end position="59"/>
    </location>
</feature>
<reference evidence="2" key="1">
    <citation type="submission" date="2020-05" db="EMBL/GenBank/DDBJ databases">
        <authorList>
            <person name="Chiriac C."/>
            <person name="Salcher M."/>
            <person name="Ghai R."/>
            <person name="Kavagutti S V."/>
        </authorList>
    </citation>
    <scope>NUCLEOTIDE SEQUENCE</scope>
</reference>
<sequence>MTEIGKFSEYGQPDFAMEEVAVEPAVSNHPVLIALNEKIEKLEKELAEKETYRASVADQIRSVRYDHEKKKLALKDLLVEFIEDETLDYDYAKQIADIFDILLTKRIEIEYKITALVTIEVPVNADEDQVADNVYCDRVDFSTYDSDHEILETDFDVEDWTVRS</sequence>
<protein>
    <submittedName>
        <fullName evidence="2">Uncharacterized protein</fullName>
    </submittedName>
</protein>
<name>A0A6J7WSI8_9CAUD</name>
<dbReference type="EMBL" id="LR798269">
    <property type="protein sequence ID" value="CAB5219755.1"/>
    <property type="molecule type" value="Genomic_DNA"/>
</dbReference>
<evidence type="ECO:0000256" key="1">
    <source>
        <dbReference type="SAM" id="Coils"/>
    </source>
</evidence>
<keyword evidence="1" id="KW-0175">Coiled coil</keyword>
<gene>
    <name evidence="2" type="ORF">UFOVP222_126</name>
</gene>
<accession>A0A6J7WSI8</accession>
<evidence type="ECO:0000313" key="2">
    <source>
        <dbReference type="EMBL" id="CAB5219755.1"/>
    </source>
</evidence>
<proteinExistence type="predicted"/>
<organism evidence="2">
    <name type="scientific">uncultured Caudovirales phage</name>
    <dbReference type="NCBI Taxonomy" id="2100421"/>
    <lineage>
        <taxon>Viruses</taxon>
        <taxon>Duplodnaviria</taxon>
        <taxon>Heunggongvirae</taxon>
        <taxon>Uroviricota</taxon>
        <taxon>Caudoviricetes</taxon>
        <taxon>Peduoviridae</taxon>
        <taxon>Maltschvirus</taxon>
        <taxon>Maltschvirus maltsch</taxon>
    </lineage>
</organism>